<proteinExistence type="predicted"/>
<gene>
    <name evidence="1" type="ORF">MS3_03332</name>
</gene>
<reference evidence="1" key="1">
    <citation type="journal article" date="2012" name="Nat. Genet.">
        <title>Whole-genome sequence of Schistosoma haematobium.</title>
        <authorList>
            <person name="Young N.D."/>
            <person name="Jex A.R."/>
            <person name="Li B."/>
            <person name="Liu S."/>
            <person name="Yang L."/>
            <person name="Xiong Z."/>
            <person name="Li Y."/>
            <person name="Cantacessi C."/>
            <person name="Hall R.S."/>
            <person name="Xu X."/>
            <person name="Chen F."/>
            <person name="Wu X."/>
            <person name="Zerlotini A."/>
            <person name="Oliveira G."/>
            <person name="Hofmann A."/>
            <person name="Zhang G."/>
            <person name="Fang X."/>
            <person name="Kang Y."/>
            <person name="Campbell B.E."/>
            <person name="Loukas A."/>
            <person name="Ranganathan S."/>
            <person name="Rollinson D."/>
            <person name="Rinaldi G."/>
            <person name="Brindley P.J."/>
            <person name="Yang H."/>
            <person name="Wang J."/>
            <person name="Wang J."/>
            <person name="Gasser R.B."/>
        </authorList>
    </citation>
    <scope>NUCLEOTIDE SEQUENCE [LARGE SCALE GENOMIC DNA]</scope>
</reference>
<sequence length="104" mass="11604">LYIPTVVVTLTWWHPGLPITMNQSSYTGRSNRSSRSYHARQGVTLLTLQRCDSTKVFPSDNKHDSDAAFPQRGVGLEKVNPKNAHLSLSHGYLSPAVRSQQVRS</sequence>
<organism evidence="1">
    <name type="scientific">Schistosoma haematobium</name>
    <name type="common">Blood fluke</name>
    <dbReference type="NCBI Taxonomy" id="6185"/>
    <lineage>
        <taxon>Eukaryota</taxon>
        <taxon>Metazoa</taxon>
        <taxon>Spiralia</taxon>
        <taxon>Lophotrochozoa</taxon>
        <taxon>Platyhelminthes</taxon>
        <taxon>Trematoda</taxon>
        <taxon>Digenea</taxon>
        <taxon>Strigeidida</taxon>
        <taxon>Schistosomatoidea</taxon>
        <taxon>Schistosomatidae</taxon>
        <taxon>Schistosoma</taxon>
    </lineage>
</organism>
<dbReference type="AlphaFoldDB" id="A0A095C0M3"/>
<name>A0A095C0M3_SCHHA</name>
<evidence type="ECO:0000313" key="1">
    <source>
        <dbReference type="EMBL" id="KGB35093.1"/>
    </source>
</evidence>
<protein>
    <submittedName>
        <fullName evidence="1">Uncharacterized protein</fullName>
    </submittedName>
</protein>
<accession>A0A095C0M3</accession>
<feature type="non-terminal residue" evidence="1">
    <location>
        <position position="104"/>
    </location>
</feature>
<dbReference type="EMBL" id="KL250656">
    <property type="protein sequence ID" value="KGB35093.1"/>
    <property type="molecule type" value="Genomic_DNA"/>
</dbReference>
<feature type="non-terminal residue" evidence="1">
    <location>
        <position position="1"/>
    </location>
</feature>